<proteinExistence type="predicted"/>
<keyword evidence="3" id="KW-1185">Reference proteome</keyword>
<dbReference type="InterPro" id="IPR039057">
    <property type="entry name" value="Spo22/ZIP4"/>
</dbReference>
<evidence type="ECO:0008006" key="4">
    <source>
        <dbReference type="Google" id="ProtNLM"/>
    </source>
</evidence>
<dbReference type="GO" id="GO:0090173">
    <property type="term" value="P:regulation of synaptonemal complex assembly"/>
    <property type="evidence" value="ECO:0007669"/>
    <property type="project" value="InterPro"/>
</dbReference>
<dbReference type="KEGG" id="pco:PHACADRAFT_203822"/>
<dbReference type="AlphaFoldDB" id="K5XCE4"/>
<evidence type="ECO:0000313" key="3">
    <source>
        <dbReference type="Proteomes" id="UP000008370"/>
    </source>
</evidence>
<sequence length="1008" mass="112204">MSARKRKVAAIQPIFQEIRDLLVIIKPRLGESKRSSWSFLVPDLDEVATRAEAILQQRPKANKDWQDVADALDREGVYLWNAASSIKGTENNGGPEVVAALRMAGFRLIEAGLEQHQPFEGLVHVLRLASKAGTSLSEVGRHDVAASILACAAKYEEQLRASDDAEPSHQQTRAQAVVCYYSSRMEAAWREGNDGVAEFMLQKVTENDQRLRLLPLQDRVALAAKLLEVGRSILKTVRDGPGDAGQLTLGQSALKWMQKAFSTIELSDDASIAGLVDLKRSILRSLARAYYLSSSHDTDNLDRAEAALNELIDTLDSATDRDRPEHQQLRWMRIAVLKRRKAAEPQLLDAFKSIIDHMSYSDSNVTDILQELRTLAQYHTLVTAVHQHALRKAVVFEGKGYLPCVDRLLLSLLFHCSKDENHPRAMQDVEAALACIHDAEIVLPKVPATACLTLLWQFGDRHYNAKRWLAAADWFLCGTHPVFASMARPIDAKCFRKAALCHIQQREYSKASAILRRCPNDGAATRYVALLAAVHQGSENEAIQAVRGMAEAPDFDRKMLLLATQLANESDMKTLLLAVLEALLDTVRKQDGHQLHMEALTLIRCIIRLTVKLMAEPGVSSNGYIPTLIGHFITGKALIESLSKAQRAVAGKDISWLWRTAYNCAVKGCADWEGVEDAVTNLFDITRELLEIYCASSVTDVDTDLHVYVANASFAAVAGKVFLLRRQLDVAGDDLSLDGMFRAISSCKARIQQLLDDKCLIADEDVLRAKSFIHILRVFQAEVCCLTKDWRSLLDVIQDAVRSDALATDTFEAFADMLWVEKDSPVEVLFAALEAILHASLDRASLSVEKFSRWLRAICTILLSRNSPTDRAKALRYVEQAVAVLEEHSDDLRGENVSAPFSSIERTEDGSEKVYPMDERQWLLGTSYNTGIECLQYTTHSRHAYPLLNFVCSVSLADEARRWFEASTVICRFVPDGEARAIKISETYTALLAKFRPGADKSTDSDLS</sequence>
<dbReference type="PANTHER" id="PTHR40375:SF2">
    <property type="entry name" value="SPORULATION-SPECIFIC PROTEIN 22"/>
    <property type="match status" value="1"/>
</dbReference>
<dbReference type="HOGENOM" id="CLU_006898_0_0_1"/>
<dbReference type="PANTHER" id="PTHR40375">
    <property type="entry name" value="SPORULATION-SPECIFIC PROTEIN 22"/>
    <property type="match status" value="1"/>
</dbReference>
<evidence type="ECO:0000313" key="2">
    <source>
        <dbReference type="EMBL" id="EKM60662.1"/>
    </source>
</evidence>
<keyword evidence="1" id="KW-0469">Meiosis</keyword>
<dbReference type="RefSeq" id="XP_007390110.1">
    <property type="nucleotide sequence ID" value="XM_007390048.1"/>
</dbReference>
<dbReference type="OrthoDB" id="65716at2759"/>
<dbReference type="Pfam" id="PF08631">
    <property type="entry name" value="SPO22"/>
    <property type="match status" value="1"/>
</dbReference>
<organism evidence="2 3">
    <name type="scientific">Phanerochaete carnosa (strain HHB-10118-sp)</name>
    <name type="common">White-rot fungus</name>
    <name type="synonym">Peniophora carnosa</name>
    <dbReference type="NCBI Taxonomy" id="650164"/>
    <lineage>
        <taxon>Eukaryota</taxon>
        <taxon>Fungi</taxon>
        <taxon>Dikarya</taxon>
        <taxon>Basidiomycota</taxon>
        <taxon>Agaricomycotina</taxon>
        <taxon>Agaricomycetes</taxon>
        <taxon>Polyporales</taxon>
        <taxon>Phanerochaetaceae</taxon>
        <taxon>Phanerochaete</taxon>
    </lineage>
</organism>
<accession>K5XCE4</accession>
<dbReference type="GeneID" id="18912226"/>
<reference evidence="2 3" key="1">
    <citation type="journal article" date="2012" name="BMC Genomics">
        <title>Comparative genomics of the white-rot fungi, Phanerochaete carnosa and P. chrysosporium, to elucidate the genetic basis of the distinct wood types they colonize.</title>
        <authorList>
            <person name="Suzuki H."/>
            <person name="MacDonald J."/>
            <person name="Syed K."/>
            <person name="Salamov A."/>
            <person name="Hori C."/>
            <person name="Aerts A."/>
            <person name="Henrissat B."/>
            <person name="Wiebenga A."/>
            <person name="vanKuyk P.A."/>
            <person name="Barry K."/>
            <person name="Lindquist E."/>
            <person name="LaButti K."/>
            <person name="Lapidus A."/>
            <person name="Lucas S."/>
            <person name="Coutinho P."/>
            <person name="Gong Y."/>
            <person name="Samejima M."/>
            <person name="Mahadevan R."/>
            <person name="Abou-Zaid M."/>
            <person name="de Vries R.P."/>
            <person name="Igarashi K."/>
            <person name="Yadav J.S."/>
            <person name="Grigoriev I.V."/>
            <person name="Master E.R."/>
        </authorList>
    </citation>
    <scope>NUCLEOTIDE SEQUENCE [LARGE SCALE GENOMIC DNA]</scope>
    <source>
        <strain evidence="2 3">HHB-10118-sp</strain>
    </source>
</reference>
<dbReference type="STRING" id="650164.K5XCE4"/>
<dbReference type="InterPro" id="IPR013940">
    <property type="entry name" value="Spo22/ZIP4/TEX11"/>
</dbReference>
<dbReference type="EMBL" id="JH930468">
    <property type="protein sequence ID" value="EKM60662.1"/>
    <property type="molecule type" value="Genomic_DNA"/>
</dbReference>
<dbReference type="Proteomes" id="UP000008370">
    <property type="component" value="Unassembled WGS sequence"/>
</dbReference>
<evidence type="ECO:0000256" key="1">
    <source>
        <dbReference type="ARBA" id="ARBA00023254"/>
    </source>
</evidence>
<dbReference type="InParanoid" id="K5XCE4"/>
<dbReference type="GO" id="GO:0051321">
    <property type="term" value="P:meiotic cell cycle"/>
    <property type="evidence" value="ECO:0007669"/>
    <property type="project" value="UniProtKB-KW"/>
</dbReference>
<name>K5XCE4_PHACS</name>
<protein>
    <recommendedName>
        <fullName evidence="4">Protein ZIP4 homolog</fullName>
    </recommendedName>
</protein>
<gene>
    <name evidence="2" type="ORF">PHACADRAFT_203822</name>
</gene>